<dbReference type="PANTHER" id="PTHR38781">
    <property type="entry name" value="ANTITOXIN DINJ-RELATED"/>
    <property type="match status" value="1"/>
</dbReference>
<dbReference type="InterPro" id="IPR013321">
    <property type="entry name" value="Arc_rbn_hlx_hlx"/>
</dbReference>
<gene>
    <name evidence="3" type="ORF">REG_1163</name>
</gene>
<dbReference type="AlphaFoldDB" id="E0WT20"/>
<dbReference type="NCBIfam" id="TIGR02384">
    <property type="entry name" value="RelB_DinJ"/>
    <property type="match status" value="1"/>
</dbReference>
<dbReference type="RefSeq" id="WP_006704864.1">
    <property type="nucleotide sequence ID" value="NZ_CAWLGB010000004.1"/>
</dbReference>
<comment type="similarity">
    <text evidence="1">Belongs to the RelB/DinJ antitoxin family.</text>
</comment>
<dbReference type="InterPro" id="IPR007337">
    <property type="entry name" value="RelB/DinJ"/>
</dbReference>
<reference evidence="3" key="1">
    <citation type="journal article" date="2009" name="Environ. Microbiol.">
        <title>Dynamics of genome evolution in facultative symbionts of aphids.</title>
        <authorList>
            <person name="Degnan P.H."/>
            <person name="Leonardo T.E."/>
            <person name="Cass B.N."/>
            <person name="Hurwitz B."/>
            <person name="Stern D."/>
            <person name="Gibbs R.A."/>
            <person name="Richards S."/>
            <person name="Moran N.A."/>
        </authorList>
    </citation>
    <scope>NUCLEOTIDE SEQUENCE [LARGE SCALE GENOMIC DNA]</scope>
    <source>
        <strain evidence="3">LSR1</strain>
    </source>
</reference>
<dbReference type="HOGENOM" id="CLU_154558_12_0_6"/>
<dbReference type="GO" id="GO:0044010">
    <property type="term" value="P:single-species biofilm formation"/>
    <property type="evidence" value="ECO:0007669"/>
    <property type="project" value="InterPro"/>
</dbReference>
<evidence type="ECO:0000256" key="1">
    <source>
        <dbReference type="ARBA" id="ARBA00010562"/>
    </source>
</evidence>
<sequence length="86" mass="9388">MSMANTYVRARIDAETKERATEALAAMGLSISDAIRLLMLRVADEQRLPFDIKVPNSATKKAIAELEAGKGKRFADINALMADLHA</sequence>
<dbReference type="EMBL" id="GL379592">
    <property type="protein sequence ID" value="EFL91705.1"/>
    <property type="molecule type" value="Genomic_DNA"/>
</dbReference>
<evidence type="ECO:0000256" key="2">
    <source>
        <dbReference type="ARBA" id="ARBA00022649"/>
    </source>
</evidence>
<dbReference type="Pfam" id="PF04221">
    <property type="entry name" value="RelB"/>
    <property type="match status" value="1"/>
</dbReference>
<dbReference type="GO" id="GO:0006355">
    <property type="term" value="P:regulation of DNA-templated transcription"/>
    <property type="evidence" value="ECO:0007669"/>
    <property type="project" value="InterPro"/>
</dbReference>
<keyword evidence="2" id="KW-1277">Toxin-antitoxin system</keyword>
<evidence type="ECO:0000313" key="4">
    <source>
        <dbReference type="Proteomes" id="UP000005726"/>
    </source>
</evidence>
<accession>E0WT20</accession>
<evidence type="ECO:0000313" key="3">
    <source>
        <dbReference type="EMBL" id="EFL91705.1"/>
    </source>
</evidence>
<dbReference type="Gene3D" id="1.10.1220.10">
    <property type="entry name" value="Met repressor-like"/>
    <property type="match status" value="1"/>
</dbReference>
<dbReference type="PIRSF" id="PIRSF003108">
    <property type="entry name" value="DinJ"/>
    <property type="match status" value="1"/>
</dbReference>
<organism evidence="3 4">
    <name type="scientific">Candidatus Regiella insecticola LSR1</name>
    <dbReference type="NCBI Taxonomy" id="663321"/>
    <lineage>
        <taxon>Bacteria</taxon>
        <taxon>Pseudomonadati</taxon>
        <taxon>Pseudomonadota</taxon>
        <taxon>Gammaproteobacteria</taxon>
        <taxon>Enterobacterales</taxon>
        <taxon>Enterobacteriaceae</taxon>
        <taxon>aphid secondary symbionts</taxon>
        <taxon>Candidatus Regiella</taxon>
    </lineage>
</organism>
<protein>
    <submittedName>
        <fullName evidence="3">Addiction module antitoxin</fullName>
    </submittedName>
</protein>
<dbReference type="InterPro" id="IPR026262">
    <property type="entry name" value="DinJ"/>
</dbReference>
<dbReference type="GO" id="GO:0015643">
    <property type="term" value="F:toxic substance binding"/>
    <property type="evidence" value="ECO:0007669"/>
    <property type="project" value="InterPro"/>
</dbReference>
<name>E0WT20_9ENTR</name>
<dbReference type="GO" id="GO:0000987">
    <property type="term" value="F:cis-regulatory region sequence-specific DNA binding"/>
    <property type="evidence" value="ECO:0007669"/>
    <property type="project" value="InterPro"/>
</dbReference>
<proteinExistence type="inferred from homology"/>
<dbReference type="PANTHER" id="PTHR38781:SF1">
    <property type="entry name" value="ANTITOXIN DINJ-RELATED"/>
    <property type="match status" value="1"/>
</dbReference>
<dbReference type="Proteomes" id="UP000005726">
    <property type="component" value="Unassembled WGS sequence"/>
</dbReference>
<keyword evidence="4" id="KW-1185">Reference proteome</keyword>
<dbReference type="GO" id="GO:0006351">
    <property type="term" value="P:DNA-templated transcription"/>
    <property type="evidence" value="ECO:0007669"/>
    <property type="project" value="TreeGrafter"/>
</dbReference>